<dbReference type="RefSeq" id="WP_311535597.1">
    <property type="nucleotide sequence ID" value="NZ_JAVRHQ010000019.1"/>
</dbReference>
<keyword evidence="3" id="KW-1185">Reference proteome</keyword>
<evidence type="ECO:0000313" key="2">
    <source>
        <dbReference type="EMBL" id="MDT0643977.1"/>
    </source>
</evidence>
<name>A0ABU3CCM7_9FLAO</name>
<dbReference type="SUPFAM" id="SSF56436">
    <property type="entry name" value="C-type lectin-like"/>
    <property type="match status" value="1"/>
</dbReference>
<protein>
    <submittedName>
        <fullName evidence="2">SUMF1/EgtB/PvdO family nonheme iron enzyme</fullName>
    </submittedName>
</protein>
<accession>A0ABU3CCM7</accession>
<organism evidence="2 3">
    <name type="scientific">Autumnicola tepida</name>
    <dbReference type="NCBI Taxonomy" id="3075595"/>
    <lineage>
        <taxon>Bacteria</taxon>
        <taxon>Pseudomonadati</taxon>
        <taxon>Bacteroidota</taxon>
        <taxon>Flavobacteriia</taxon>
        <taxon>Flavobacteriales</taxon>
        <taxon>Flavobacteriaceae</taxon>
        <taxon>Autumnicola</taxon>
    </lineage>
</organism>
<comment type="caution">
    <text evidence="2">The sequence shown here is derived from an EMBL/GenBank/DDBJ whole genome shotgun (WGS) entry which is preliminary data.</text>
</comment>
<dbReference type="InterPro" id="IPR005532">
    <property type="entry name" value="SUMF_dom"/>
</dbReference>
<dbReference type="EMBL" id="JAVRHQ010000019">
    <property type="protein sequence ID" value="MDT0643977.1"/>
    <property type="molecule type" value="Genomic_DNA"/>
</dbReference>
<dbReference type="PROSITE" id="PS51257">
    <property type="entry name" value="PROKAR_LIPOPROTEIN"/>
    <property type="match status" value="1"/>
</dbReference>
<gene>
    <name evidence="2" type="ORF">RM553_14155</name>
</gene>
<evidence type="ECO:0000313" key="3">
    <source>
        <dbReference type="Proteomes" id="UP001262889"/>
    </source>
</evidence>
<proteinExistence type="predicted"/>
<dbReference type="InterPro" id="IPR042095">
    <property type="entry name" value="SUMF_sf"/>
</dbReference>
<dbReference type="Gene3D" id="3.90.1580.10">
    <property type="entry name" value="paralog of FGE (formylglycine-generating enzyme)"/>
    <property type="match status" value="1"/>
</dbReference>
<sequence length="266" mass="31269">MFNRKVDKKILILGLSMFIYACKSTKSNEITNNYPENRSTSSQVPPGTIHLKDNLYIDKTPVTNQMFMEFLKSITNFWSMEKHDAIQKSSNYGFKGSEIEEKLLKDIPQLKLENTSNLKIGKNLVFDDYINDHHYDYHPVVQISKAQAQFFCLWRTDMVMLNYSYKSETPAQRRKFPSRVNYRLPTVQEMKNAVAKFQPEKIEVMEPEMGTIQLREKLREIDSMVLFNISEHTLDKKAYGINWRNSNIQESQNDYTGFRCICEIKN</sequence>
<feature type="domain" description="Sulfatase-modifying factor enzyme-like" evidence="1">
    <location>
        <begin position="38"/>
        <end position="194"/>
    </location>
</feature>
<dbReference type="InterPro" id="IPR016187">
    <property type="entry name" value="CTDL_fold"/>
</dbReference>
<dbReference type="Proteomes" id="UP001262889">
    <property type="component" value="Unassembled WGS sequence"/>
</dbReference>
<dbReference type="Pfam" id="PF03781">
    <property type="entry name" value="FGE-sulfatase"/>
    <property type="match status" value="1"/>
</dbReference>
<reference evidence="2 3" key="1">
    <citation type="submission" date="2023-09" db="EMBL/GenBank/DDBJ databases">
        <authorList>
            <person name="Rey-Velasco X."/>
        </authorList>
    </citation>
    <scope>NUCLEOTIDE SEQUENCE [LARGE SCALE GENOMIC DNA]</scope>
    <source>
        <strain evidence="2 3">F363</strain>
    </source>
</reference>
<evidence type="ECO:0000259" key="1">
    <source>
        <dbReference type="Pfam" id="PF03781"/>
    </source>
</evidence>